<keyword evidence="7" id="KW-1185">Reference proteome</keyword>
<evidence type="ECO:0000256" key="2">
    <source>
        <dbReference type="ARBA" id="ARBA00022741"/>
    </source>
</evidence>
<dbReference type="SMART" id="SM00382">
    <property type="entry name" value="AAA"/>
    <property type="match status" value="1"/>
</dbReference>
<dbReference type="PANTHER" id="PTHR42939:SF1">
    <property type="entry name" value="ABC TRANSPORTER ATP-BINDING PROTEIN ALBC-RELATED"/>
    <property type="match status" value="1"/>
</dbReference>
<keyword evidence="3 6" id="KW-0067">ATP-binding</keyword>
<dbReference type="Proteomes" id="UP001339911">
    <property type="component" value="Unassembled WGS sequence"/>
</dbReference>
<reference evidence="6 7" key="1">
    <citation type="submission" date="2024-01" db="EMBL/GenBank/DDBJ databases">
        <title>Genome insights into Plantactinospora veratri sp. nov.</title>
        <authorList>
            <person name="Wang L."/>
        </authorList>
    </citation>
    <scope>NUCLEOTIDE SEQUENCE [LARGE SCALE GENOMIC DNA]</scope>
    <source>
        <strain evidence="6 7">NEAU-FHS4</strain>
    </source>
</reference>
<gene>
    <name evidence="6" type="ORF">V1634_02730</name>
</gene>
<dbReference type="Gene3D" id="3.40.50.300">
    <property type="entry name" value="P-loop containing nucleotide triphosphate hydrolases"/>
    <property type="match status" value="1"/>
</dbReference>
<dbReference type="GO" id="GO:0005524">
    <property type="term" value="F:ATP binding"/>
    <property type="evidence" value="ECO:0007669"/>
    <property type="project" value="UniProtKB-KW"/>
</dbReference>
<sequence>MRLDQVWLRYGARAPWVLRAVEVEIGPGQSAVVLGRNGVGKSTLLQVAVGVLDPTRGVVRDRPGTVGWVPERFPADQPYTVDQYLTGMGRIRGLSAAATARTVTGWIERLGLAAYRDVRLPALSKGTAQKVGLAQALLRPPGLLVLDEPWEGLDGPTRELVPELIGEVLTDGGAVLVSDHRGETVRLPHAARWSVADGTVTVLSPAAAERQLAGVPTASVSAAPPAVAERRISGAATSVVEIAVPAAQALETVAALRRAGHQILRVRPAEPTAGDGDPPAVPSASSVPGTQVVPAAQAVPGTQVVPATPAAPAVQAAPGVSDVPDRSAAAPGAVDGGGQLGNPVATAGEAS</sequence>
<feature type="region of interest" description="Disordered" evidence="4">
    <location>
        <begin position="310"/>
        <end position="351"/>
    </location>
</feature>
<dbReference type="EMBL" id="JAZGQL010000002">
    <property type="protein sequence ID" value="MEE6305747.1"/>
    <property type="molecule type" value="Genomic_DNA"/>
</dbReference>
<keyword evidence="2" id="KW-0547">Nucleotide-binding</keyword>
<comment type="caution">
    <text evidence="6">The sequence shown here is derived from an EMBL/GenBank/DDBJ whole genome shotgun (WGS) entry which is preliminary data.</text>
</comment>
<organism evidence="6 7">
    <name type="scientific">Plantactinospora veratri</name>
    <dbReference type="NCBI Taxonomy" id="1436122"/>
    <lineage>
        <taxon>Bacteria</taxon>
        <taxon>Bacillati</taxon>
        <taxon>Actinomycetota</taxon>
        <taxon>Actinomycetes</taxon>
        <taxon>Micromonosporales</taxon>
        <taxon>Micromonosporaceae</taxon>
        <taxon>Plantactinospora</taxon>
    </lineage>
</organism>
<dbReference type="InterPro" id="IPR003593">
    <property type="entry name" value="AAA+_ATPase"/>
</dbReference>
<dbReference type="PANTHER" id="PTHR42939">
    <property type="entry name" value="ABC TRANSPORTER ATP-BINDING PROTEIN ALBC-RELATED"/>
    <property type="match status" value="1"/>
</dbReference>
<proteinExistence type="predicted"/>
<evidence type="ECO:0000256" key="1">
    <source>
        <dbReference type="ARBA" id="ARBA00022448"/>
    </source>
</evidence>
<dbReference type="InterPro" id="IPR003439">
    <property type="entry name" value="ABC_transporter-like_ATP-bd"/>
</dbReference>
<feature type="region of interest" description="Disordered" evidence="4">
    <location>
        <begin position="268"/>
        <end position="288"/>
    </location>
</feature>
<evidence type="ECO:0000259" key="5">
    <source>
        <dbReference type="PROSITE" id="PS50893"/>
    </source>
</evidence>
<dbReference type="InterPro" id="IPR027417">
    <property type="entry name" value="P-loop_NTPase"/>
</dbReference>
<feature type="domain" description="ABC transporter" evidence="5">
    <location>
        <begin position="1"/>
        <end position="222"/>
    </location>
</feature>
<accession>A0ABU7S804</accession>
<dbReference type="PROSITE" id="PS50893">
    <property type="entry name" value="ABC_TRANSPORTER_2"/>
    <property type="match status" value="1"/>
</dbReference>
<evidence type="ECO:0000256" key="3">
    <source>
        <dbReference type="ARBA" id="ARBA00022840"/>
    </source>
</evidence>
<name>A0ABU7S804_9ACTN</name>
<feature type="compositionally biased region" description="Low complexity" evidence="4">
    <location>
        <begin position="310"/>
        <end position="320"/>
    </location>
</feature>
<dbReference type="InterPro" id="IPR051782">
    <property type="entry name" value="ABC_Transporter_VariousFunc"/>
</dbReference>
<evidence type="ECO:0000256" key="4">
    <source>
        <dbReference type="SAM" id="MobiDB-lite"/>
    </source>
</evidence>
<protein>
    <submittedName>
        <fullName evidence="6">ATP-binding cassette domain-containing protein</fullName>
    </submittedName>
</protein>
<dbReference type="Pfam" id="PF00005">
    <property type="entry name" value="ABC_tran"/>
    <property type="match status" value="1"/>
</dbReference>
<dbReference type="RefSeq" id="WP_331206141.1">
    <property type="nucleotide sequence ID" value="NZ_JAZGQL010000002.1"/>
</dbReference>
<evidence type="ECO:0000313" key="6">
    <source>
        <dbReference type="EMBL" id="MEE6305747.1"/>
    </source>
</evidence>
<dbReference type="SUPFAM" id="SSF52540">
    <property type="entry name" value="P-loop containing nucleoside triphosphate hydrolases"/>
    <property type="match status" value="1"/>
</dbReference>
<keyword evidence="1" id="KW-0813">Transport</keyword>
<evidence type="ECO:0000313" key="7">
    <source>
        <dbReference type="Proteomes" id="UP001339911"/>
    </source>
</evidence>